<gene>
    <name evidence="8" type="primary">flgD</name>
    <name evidence="8" type="ORF">CAPSK01_003060</name>
</gene>
<keyword evidence="3 5" id="KW-1005">Bacterial flagellum biogenesis</keyword>
<dbReference type="Pfam" id="PF13860">
    <property type="entry name" value="FlgD_ig"/>
    <property type="match status" value="1"/>
</dbReference>
<dbReference type="InterPro" id="IPR025965">
    <property type="entry name" value="FlgD/Vpr_Ig-like"/>
</dbReference>
<dbReference type="AlphaFoldDB" id="A0A084XYS3"/>
<evidence type="ECO:0000313" key="9">
    <source>
        <dbReference type="Proteomes" id="UP000019812"/>
    </source>
</evidence>
<sequence>MNTVQSAVNSSSDIFAAINAQAKGGVTDTGSSSEDVQNRFLKLLVTQLKNQDPLNPLDNAAVTTQISQISTVTGIENLNATMQTLLSNFNDSQSMQAAALIGKRVLVPGSRLALGDGGAGGGANLAGPADKVTLTILDAAGKVVQSRNLGARDAGSFGFTWDGKTDSGTTAPPGNYSFTITAVRGRETVAAEAMQLGTVSALVRDKGAFQLELAGLGRVDFNKVQQIF</sequence>
<dbReference type="InterPro" id="IPR025963">
    <property type="entry name" value="FLgD_Tudor"/>
</dbReference>
<evidence type="ECO:0000256" key="2">
    <source>
        <dbReference type="ARBA" id="ARBA00016013"/>
    </source>
</evidence>
<name>A0A084XYS3_9PROT</name>
<evidence type="ECO:0000256" key="1">
    <source>
        <dbReference type="ARBA" id="ARBA00010577"/>
    </source>
</evidence>
<evidence type="ECO:0000313" key="8">
    <source>
        <dbReference type="EMBL" id="KFB67617.1"/>
    </source>
</evidence>
<proteinExistence type="inferred from homology"/>
<evidence type="ECO:0000259" key="6">
    <source>
        <dbReference type="Pfam" id="PF13860"/>
    </source>
</evidence>
<reference evidence="8 9" key="1">
    <citation type="submission" date="2014-07" db="EMBL/GenBank/DDBJ databases">
        <title>Expanding our view of genomic diversity in Candidatus Accumulibacter clades.</title>
        <authorList>
            <person name="Skennerton C.T."/>
            <person name="Barr J.J."/>
            <person name="Slater F.R."/>
            <person name="Bond P.L."/>
            <person name="Tyson G.W."/>
        </authorList>
    </citation>
    <scope>NUCLEOTIDE SEQUENCE [LARGE SCALE GENOMIC DNA]</scope>
    <source>
        <strain evidence="9">SK-01</strain>
    </source>
</reference>
<evidence type="ECO:0000259" key="7">
    <source>
        <dbReference type="Pfam" id="PF13861"/>
    </source>
</evidence>
<dbReference type="Gene3D" id="2.30.30.910">
    <property type="match status" value="1"/>
</dbReference>
<dbReference type="InterPro" id="IPR005648">
    <property type="entry name" value="FlgD"/>
</dbReference>
<dbReference type="GO" id="GO:0044781">
    <property type="term" value="P:bacterial-type flagellum organization"/>
    <property type="evidence" value="ECO:0007669"/>
    <property type="project" value="UniProtKB-UniRule"/>
</dbReference>
<evidence type="ECO:0000256" key="5">
    <source>
        <dbReference type="RuleBase" id="RU362076"/>
    </source>
</evidence>
<dbReference type="Pfam" id="PF13861">
    <property type="entry name" value="FLgD_tudor"/>
    <property type="match status" value="1"/>
</dbReference>
<dbReference type="Proteomes" id="UP000019812">
    <property type="component" value="Unassembled WGS sequence"/>
</dbReference>
<dbReference type="RefSeq" id="WP_034927369.1">
    <property type="nucleotide sequence ID" value="NZ_JDSS02000027.1"/>
</dbReference>
<comment type="similarity">
    <text evidence="1 5">Belongs to the FlgD family.</text>
</comment>
<feature type="domain" description="FlgD Tudor-like" evidence="7">
    <location>
        <begin position="92"/>
        <end position="225"/>
    </location>
</feature>
<dbReference type="Pfam" id="PF03963">
    <property type="entry name" value="FlgD"/>
    <property type="match status" value="1"/>
</dbReference>
<feature type="domain" description="FlgD/Vpr Ig-like" evidence="6">
    <location>
        <begin position="115"/>
        <end position="184"/>
    </location>
</feature>
<dbReference type="Gene3D" id="2.60.40.4070">
    <property type="match status" value="1"/>
</dbReference>
<comment type="caution">
    <text evidence="8">The sequence shown here is derived from an EMBL/GenBank/DDBJ whole genome shotgun (WGS) entry which is preliminary data.</text>
</comment>
<dbReference type="STRING" id="1457154.CAPSK01_003060"/>
<evidence type="ECO:0000256" key="3">
    <source>
        <dbReference type="ARBA" id="ARBA00022795"/>
    </source>
</evidence>
<dbReference type="EMBL" id="JDSS02000027">
    <property type="protein sequence ID" value="KFB67617.1"/>
    <property type="molecule type" value="Genomic_DNA"/>
</dbReference>
<evidence type="ECO:0000256" key="4">
    <source>
        <dbReference type="ARBA" id="ARBA00024746"/>
    </source>
</evidence>
<protein>
    <recommendedName>
        <fullName evidence="2 5">Basal-body rod modification protein FlgD</fullName>
    </recommendedName>
</protein>
<comment type="function">
    <text evidence="4 5">Required for flagellar hook formation. May act as a scaffolding protein.</text>
</comment>
<accession>A0A084XYS3</accession>
<organism evidence="8 9">
    <name type="scientific">Candidatus Accumulibacter vicinus</name>
    <dbReference type="NCBI Taxonomy" id="2954382"/>
    <lineage>
        <taxon>Bacteria</taxon>
        <taxon>Pseudomonadati</taxon>
        <taxon>Pseudomonadota</taxon>
        <taxon>Betaproteobacteria</taxon>
        <taxon>Candidatus Accumulibacter</taxon>
    </lineage>
</organism>